<dbReference type="Proteomes" id="UP001187192">
    <property type="component" value="Unassembled WGS sequence"/>
</dbReference>
<dbReference type="EMBL" id="BTGU01000016">
    <property type="protein sequence ID" value="GMN43389.1"/>
    <property type="molecule type" value="Genomic_DNA"/>
</dbReference>
<organism evidence="1 2">
    <name type="scientific">Ficus carica</name>
    <name type="common">Common fig</name>
    <dbReference type="NCBI Taxonomy" id="3494"/>
    <lineage>
        <taxon>Eukaryota</taxon>
        <taxon>Viridiplantae</taxon>
        <taxon>Streptophyta</taxon>
        <taxon>Embryophyta</taxon>
        <taxon>Tracheophyta</taxon>
        <taxon>Spermatophyta</taxon>
        <taxon>Magnoliopsida</taxon>
        <taxon>eudicotyledons</taxon>
        <taxon>Gunneridae</taxon>
        <taxon>Pentapetalae</taxon>
        <taxon>rosids</taxon>
        <taxon>fabids</taxon>
        <taxon>Rosales</taxon>
        <taxon>Moraceae</taxon>
        <taxon>Ficeae</taxon>
        <taxon>Ficus</taxon>
    </lineage>
</organism>
<sequence length="105" mass="11863">MWVGFKFHDWVGFHDRWTGQVSGSRSCINIVIGIEFKDGGQGCVSQLRVRFSIGIASSSFRIGVGVEYRDKRLRLGLGSMFSFRVVVEVGLWDRGHGRVSGPWVW</sequence>
<evidence type="ECO:0000313" key="2">
    <source>
        <dbReference type="Proteomes" id="UP001187192"/>
    </source>
</evidence>
<proteinExistence type="predicted"/>
<evidence type="ECO:0000313" key="1">
    <source>
        <dbReference type="EMBL" id="GMN43389.1"/>
    </source>
</evidence>
<gene>
    <name evidence="1" type="ORF">TIFTF001_012587</name>
</gene>
<name>A0AA88DI38_FICCA</name>
<accession>A0AA88DI38</accession>
<protein>
    <submittedName>
        <fullName evidence="1">Uncharacterized protein</fullName>
    </submittedName>
</protein>
<comment type="caution">
    <text evidence="1">The sequence shown here is derived from an EMBL/GenBank/DDBJ whole genome shotgun (WGS) entry which is preliminary data.</text>
</comment>
<dbReference type="Gramene" id="FCD_00027196-RA">
    <property type="protein sequence ID" value="FCD_00027196-RA:cds"/>
    <property type="gene ID" value="FCD_00027196"/>
</dbReference>
<keyword evidence="2" id="KW-1185">Reference proteome</keyword>
<reference evidence="1" key="1">
    <citation type="submission" date="2023-07" db="EMBL/GenBank/DDBJ databases">
        <title>draft genome sequence of fig (Ficus carica).</title>
        <authorList>
            <person name="Takahashi T."/>
            <person name="Nishimura K."/>
        </authorList>
    </citation>
    <scope>NUCLEOTIDE SEQUENCE</scope>
</reference>
<dbReference type="AlphaFoldDB" id="A0AA88DI38"/>